<dbReference type="Gene3D" id="1.10.287.810">
    <property type="entry name" value="Mitochondrial import inner membrane translocase subunit tim13 like domains"/>
    <property type="match status" value="1"/>
</dbReference>
<keyword evidence="9 10" id="KW-1015">Disulfide bond</keyword>
<keyword evidence="8 10" id="KW-0496">Mitochondrion</keyword>
<comment type="domain">
    <text evidence="10">The twin CX3C motif contains 4 conserved Cys residues that form 2 disulfide bonds in the mitochondrial intermembrane space.</text>
</comment>
<dbReference type="GO" id="GO:0005743">
    <property type="term" value="C:mitochondrial inner membrane"/>
    <property type="evidence" value="ECO:0007669"/>
    <property type="project" value="UniProtKB-SubCell"/>
</dbReference>
<reference evidence="12 13" key="1">
    <citation type="journal article" date="2011" name="PLoS Pathog.">
        <title>Endophytic Life Strategies Decoded by Genome and Transcriptome Analyses of the Mutualistic Root Symbiont Piriformospora indica.</title>
        <authorList>
            <person name="Zuccaro A."/>
            <person name="Lahrmann U."/>
            <person name="Guldener U."/>
            <person name="Langen G."/>
            <person name="Pfiffi S."/>
            <person name="Biedenkopf D."/>
            <person name="Wong P."/>
            <person name="Samans B."/>
            <person name="Grimm C."/>
            <person name="Basiewicz M."/>
            <person name="Murat C."/>
            <person name="Martin F."/>
            <person name="Kogel K.H."/>
        </authorList>
    </citation>
    <scope>NUCLEOTIDE SEQUENCE [LARGE SCALE GENOMIC DNA]</scope>
    <source>
        <strain evidence="12 13">DSM 11827</strain>
    </source>
</reference>
<dbReference type="GO" id="GO:0045039">
    <property type="term" value="P:protein insertion into mitochondrial inner membrane"/>
    <property type="evidence" value="ECO:0007669"/>
    <property type="project" value="TreeGrafter"/>
</dbReference>
<evidence type="ECO:0000256" key="10">
    <source>
        <dbReference type="RuleBase" id="RU367043"/>
    </source>
</evidence>
<protein>
    <recommendedName>
        <fullName evidence="10">Mitochondrial import inner membrane translocase subunit</fullName>
    </recommendedName>
</protein>
<evidence type="ECO:0000256" key="4">
    <source>
        <dbReference type="ARBA" id="ARBA00022792"/>
    </source>
</evidence>
<name>G4U2T8_SERID</name>
<evidence type="ECO:0000256" key="8">
    <source>
        <dbReference type="ARBA" id="ARBA00023128"/>
    </source>
</evidence>
<evidence type="ECO:0000256" key="2">
    <source>
        <dbReference type="ARBA" id="ARBA00022448"/>
    </source>
</evidence>
<evidence type="ECO:0000256" key="9">
    <source>
        <dbReference type="ARBA" id="ARBA00023157"/>
    </source>
</evidence>
<proteinExistence type="inferred from homology"/>
<comment type="function">
    <text evidence="10">Mitochondrial intermembrane chaperone that participates in the import and insertion of some multi-pass transmembrane proteins into the mitochondrial inner membrane. Also required for the transfer of beta-barrel precursors from the TOM complex to the sorting and assembly machinery (SAM complex) of the outer membrane. Acts as a chaperone-like protein that protects the hydrophobic precursors from aggregation and guide them through the mitochondrial intermembrane space.</text>
</comment>
<dbReference type="STRING" id="1109443.G4U2T8"/>
<dbReference type="PANTHER" id="PTHR11038">
    <property type="entry name" value="MITOCHONDRIAL IMPORT INNER MEMBRANE TRANSLOCASE SUBUNIT TIM10"/>
    <property type="match status" value="1"/>
</dbReference>
<dbReference type="HOGENOM" id="CLU_162151_5_0_1"/>
<keyword evidence="7 10" id="KW-0811">Translocation</keyword>
<dbReference type="OMA" id="ESCYSKC"/>
<evidence type="ECO:0000313" key="13">
    <source>
        <dbReference type="Proteomes" id="UP000007148"/>
    </source>
</evidence>
<comment type="subcellular location">
    <subcellularLocation>
        <location evidence="10">Mitochondrion inner membrane</location>
        <topology evidence="10">Peripheral membrane protein</topology>
        <orientation evidence="10">Intermembrane side</orientation>
    </subcellularLocation>
</comment>
<accession>G4U2T8</accession>
<feature type="domain" description="Tim10-like" evidence="11">
    <location>
        <begin position="4"/>
        <end position="60"/>
    </location>
</feature>
<evidence type="ECO:0000256" key="3">
    <source>
        <dbReference type="ARBA" id="ARBA00022723"/>
    </source>
</evidence>
<dbReference type="eggNOG" id="KOG3480">
    <property type="taxonomic scope" value="Eukaryota"/>
</dbReference>
<sequence length="70" mass="7742">MRHELDMVTDVFNRMVATCASKCLNQRYSEGELTKGEAVCVDRCVGKFIEANKVIGEKLRESSGMNPGGM</sequence>
<keyword evidence="13" id="KW-1185">Reference proteome</keyword>
<evidence type="ECO:0000256" key="5">
    <source>
        <dbReference type="ARBA" id="ARBA00022833"/>
    </source>
</evidence>
<comment type="subunit">
    <text evidence="10">Heterohexamer.</text>
</comment>
<keyword evidence="2 10" id="KW-0813">Transport</keyword>
<evidence type="ECO:0000313" key="12">
    <source>
        <dbReference type="EMBL" id="CCA77870.1"/>
    </source>
</evidence>
<gene>
    <name evidence="12" type="ORF">PIIN_00516</name>
</gene>
<keyword evidence="4 10" id="KW-0999">Mitochondrion inner membrane</keyword>
<dbReference type="InterPro" id="IPR035427">
    <property type="entry name" value="Tim10-like_dom_sf"/>
</dbReference>
<keyword evidence="5" id="KW-0862">Zinc</keyword>
<dbReference type="InterPro" id="IPR004217">
    <property type="entry name" value="Tim10-like"/>
</dbReference>
<keyword evidence="6 10" id="KW-0653">Protein transport</keyword>
<keyword evidence="3" id="KW-0479">Metal-binding</keyword>
<dbReference type="EMBL" id="CAFZ01001876">
    <property type="protein sequence ID" value="CCA77870.1"/>
    <property type="molecule type" value="Genomic_DNA"/>
</dbReference>
<keyword evidence="10" id="KW-0143">Chaperone</keyword>
<dbReference type="OrthoDB" id="274922at2759"/>
<comment type="similarity">
    <text evidence="1 10">Belongs to the small Tim family.</text>
</comment>
<dbReference type="FunCoup" id="G4U2T8">
    <property type="interactions" value="281"/>
</dbReference>
<dbReference type="InParanoid" id="G4U2T8"/>
<keyword evidence="4 10" id="KW-0472">Membrane</keyword>
<comment type="caution">
    <text evidence="12">The sequence shown here is derived from an EMBL/GenBank/DDBJ whole genome shotgun (WGS) entry which is preliminary data.</text>
</comment>
<evidence type="ECO:0000256" key="1">
    <source>
        <dbReference type="ARBA" id="ARBA00006720"/>
    </source>
</evidence>
<evidence type="ECO:0000256" key="6">
    <source>
        <dbReference type="ARBA" id="ARBA00022927"/>
    </source>
</evidence>
<dbReference type="SUPFAM" id="SSF144122">
    <property type="entry name" value="Tim10-like"/>
    <property type="match status" value="1"/>
</dbReference>
<dbReference type="Proteomes" id="UP000007148">
    <property type="component" value="Unassembled WGS sequence"/>
</dbReference>
<dbReference type="GO" id="GO:0015031">
    <property type="term" value="P:protein transport"/>
    <property type="evidence" value="ECO:0007669"/>
    <property type="project" value="UniProtKB-KW"/>
</dbReference>
<dbReference type="PANTHER" id="PTHR11038:SF16">
    <property type="entry name" value="MITOCHONDRIAL IMPORT INNER MEMBRANE TRANSLOCASE SUBUNIT TIM10"/>
    <property type="match status" value="1"/>
</dbReference>
<organism evidence="12 13">
    <name type="scientific">Serendipita indica (strain DSM 11827)</name>
    <name type="common">Root endophyte fungus</name>
    <name type="synonym">Piriformospora indica</name>
    <dbReference type="NCBI Taxonomy" id="1109443"/>
    <lineage>
        <taxon>Eukaryota</taxon>
        <taxon>Fungi</taxon>
        <taxon>Dikarya</taxon>
        <taxon>Basidiomycota</taxon>
        <taxon>Agaricomycotina</taxon>
        <taxon>Agaricomycetes</taxon>
        <taxon>Sebacinales</taxon>
        <taxon>Serendipitaceae</taxon>
        <taxon>Serendipita</taxon>
    </lineage>
</organism>
<evidence type="ECO:0000259" key="11">
    <source>
        <dbReference type="Pfam" id="PF02953"/>
    </source>
</evidence>
<evidence type="ECO:0000256" key="7">
    <source>
        <dbReference type="ARBA" id="ARBA00023010"/>
    </source>
</evidence>
<dbReference type="Pfam" id="PF02953">
    <property type="entry name" value="zf-Tim10_DDP"/>
    <property type="match status" value="1"/>
</dbReference>
<dbReference type="AlphaFoldDB" id="G4U2T8"/>
<dbReference type="GO" id="GO:0046872">
    <property type="term" value="F:metal ion binding"/>
    <property type="evidence" value="ECO:0007669"/>
    <property type="project" value="UniProtKB-KW"/>
</dbReference>